<evidence type="ECO:0000313" key="28">
    <source>
        <dbReference type="Proteomes" id="UP000192247"/>
    </source>
</evidence>
<dbReference type="STRING" id="418985.A0A1V9XHM6"/>
<dbReference type="EC" id="2.7.11.1" evidence="3"/>
<keyword evidence="10" id="KW-0747">Spliceosome</keyword>
<dbReference type="PANTHER" id="PTHR24058:SF103">
    <property type="entry name" value="SERINE_THREONINE-PROTEIN KINASE PRP4 HOMOLOG"/>
    <property type="match status" value="1"/>
</dbReference>
<keyword evidence="8" id="KW-0507">mRNA processing</keyword>
<dbReference type="SUPFAM" id="SSF56112">
    <property type="entry name" value="Protein kinase-like (PK-like)"/>
    <property type="match status" value="1"/>
</dbReference>
<keyword evidence="13" id="KW-0995">Kinetochore</keyword>
<evidence type="ECO:0000256" key="7">
    <source>
        <dbReference type="ARBA" id="ARBA00022553"/>
    </source>
</evidence>
<dbReference type="Gene3D" id="1.10.510.10">
    <property type="entry name" value="Transferase(Phosphotransferase) domain 1"/>
    <property type="match status" value="1"/>
</dbReference>
<organism evidence="27 28">
    <name type="scientific">Tropilaelaps mercedesae</name>
    <dbReference type="NCBI Taxonomy" id="418985"/>
    <lineage>
        <taxon>Eukaryota</taxon>
        <taxon>Metazoa</taxon>
        <taxon>Ecdysozoa</taxon>
        <taxon>Arthropoda</taxon>
        <taxon>Chelicerata</taxon>
        <taxon>Arachnida</taxon>
        <taxon>Acari</taxon>
        <taxon>Parasitiformes</taxon>
        <taxon>Mesostigmata</taxon>
        <taxon>Gamasina</taxon>
        <taxon>Dermanyssoidea</taxon>
        <taxon>Laelapidae</taxon>
        <taxon>Tropilaelaps</taxon>
    </lineage>
</organism>
<evidence type="ECO:0000256" key="9">
    <source>
        <dbReference type="ARBA" id="ARBA00022679"/>
    </source>
</evidence>
<comment type="subcellular location">
    <subcellularLocation>
        <location evidence="2">Chromosome</location>
        <location evidence="2">Centromere</location>
        <location evidence="2">Kinetochore</location>
    </subcellularLocation>
    <subcellularLocation>
        <location evidence="1">Nucleus</location>
    </subcellularLocation>
</comment>
<dbReference type="GO" id="GO:0005681">
    <property type="term" value="C:spliceosomal complex"/>
    <property type="evidence" value="ECO:0007669"/>
    <property type="project" value="UniProtKB-KW"/>
</dbReference>
<accession>A0A1V9XHM6</accession>
<evidence type="ECO:0000256" key="24">
    <source>
        <dbReference type="ARBA" id="ARBA00048977"/>
    </source>
</evidence>
<reference evidence="27 28" key="1">
    <citation type="journal article" date="2017" name="Gigascience">
        <title>Draft genome of the honey bee ectoparasitic mite, Tropilaelaps mercedesae, is shaped by the parasitic life history.</title>
        <authorList>
            <person name="Dong X."/>
            <person name="Armstrong S.D."/>
            <person name="Xia D."/>
            <person name="Makepeace B.L."/>
            <person name="Darby A.C."/>
            <person name="Kadowaki T."/>
        </authorList>
    </citation>
    <scope>NUCLEOTIDE SEQUENCE [LARGE SCALE GENOMIC DNA]</scope>
    <source>
        <strain evidence="27">Wuxi-XJTLU</strain>
    </source>
</reference>
<keyword evidence="28" id="KW-1185">Reference proteome</keyword>
<dbReference type="FunFam" id="1.10.510.10:FF:000078">
    <property type="entry name" value="Serine/threonine-protein kinase PRP4 homolog"/>
    <property type="match status" value="1"/>
</dbReference>
<feature type="compositionally biased region" description="Basic and acidic residues" evidence="25">
    <location>
        <begin position="112"/>
        <end position="386"/>
    </location>
</feature>
<comment type="subunit">
    <text evidence="22">Interacts with CLK1 C-terminus. Associates with the U5 snRNP and NCOR1 deacetylase complexes. Identified in the spliceosome C complex.</text>
</comment>
<keyword evidence="14" id="KW-0067">ATP-binding</keyword>
<feature type="compositionally biased region" description="Polar residues" evidence="25">
    <location>
        <begin position="573"/>
        <end position="583"/>
    </location>
</feature>
<comment type="caution">
    <text evidence="27">The sequence shown here is derived from an EMBL/GenBank/DDBJ whole genome shotgun (WGS) entry which is preliminary data.</text>
</comment>
<keyword evidence="15" id="KW-0832">Ubl conjugation</keyword>
<evidence type="ECO:0000256" key="2">
    <source>
        <dbReference type="ARBA" id="ARBA00004629"/>
    </source>
</evidence>
<dbReference type="PROSITE" id="PS00108">
    <property type="entry name" value="PROTEIN_KINASE_ST"/>
    <property type="match status" value="1"/>
</dbReference>
<name>A0A1V9XHM6_9ACAR</name>
<evidence type="ECO:0000256" key="23">
    <source>
        <dbReference type="ARBA" id="ARBA00048659"/>
    </source>
</evidence>
<evidence type="ECO:0000256" key="13">
    <source>
        <dbReference type="ARBA" id="ARBA00022838"/>
    </source>
</evidence>
<keyword evidence="7" id="KW-0597">Phosphoprotein</keyword>
<evidence type="ECO:0000256" key="22">
    <source>
        <dbReference type="ARBA" id="ARBA00046964"/>
    </source>
</evidence>
<dbReference type="OrthoDB" id="3967at2759"/>
<evidence type="ECO:0000256" key="19">
    <source>
        <dbReference type="ARBA" id="ARBA00023596"/>
    </source>
</evidence>
<evidence type="ECO:0000256" key="14">
    <source>
        <dbReference type="ARBA" id="ARBA00022840"/>
    </source>
</evidence>
<keyword evidence="12 27" id="KW-0418">Kinase</keyword>
<dbReference type="EMBL" id="MNPL01010884">
    <property type="protein sequence ID" value="OQR72872.1"/>
    <property type="molecule type" value="Genomic_DNA"/>
</dbReference>
<feature type="compositionally biased region" description="Basic and acidic residues" evidence="25">
    <location>
        <begin position="487"/>
        <end position="497"/>
    </location>
</feature>
<keyword evidence="9" id="KW-0808">Transferase</keyword>
<evidence type="ECO:0000259" key="26">
    <source>
        <dbReference type="PROSITE" id="PS50011"/>
    </source>
</evidence>
<evidence type="ECO:0000256" key="1">
    <source>
        <dbReference type="ARBA" id="ARBA00004123"/>
    </source>
</evidence>
<comment type="catalytic activity">
    <reaction evidence="24">
        <text>L-seryl-[protein] + ATP = O-phospho-L-seryl-[protein] + ADP + H(+)</text>
        <dbReference type="Rhea" id="RHEA:17989"/>
        <dbReference type="Rhea" id="RHEA-COMP:9863"/>
        <dbReference type="Rhea" id="RHEA-COMP:11604"/>
        <dbReference type="ChEBI" id="CHEBI:15378"/>
        <dbReference type="ChEBI" id="CHEBI:29999"/>
        <dbReference type="ChEBI" id="CHEBI:30616"/>
        <dbReference type="ChEBI" id="CHEBI:83421"/>
        <dbReference type="ChEBI" id="CHEBI:456216"/>
        <dbReference type="EC" id="2.7.11.1"/>
    </reaction>
    <physiologicalReaction direction="left-to-right" evidence="24">
        <dbReference type="Rhea" id="RHEA:17990"/>
    </physiologicalReaction>
</comment>
<evidence type="ECO:0000256" key="20">
    <source>
        <dbReference type="ARBA" id="ARBA00023637"/>
    </source>
</evidence>
<dbReference type="InParanoid" id="A0A1V9XHM6"/>
<keyword evidence="16" id="KW-0007">Acetylation</keyword>
<comment type="similarity">
    <text evidence="19">Belongs to the protein kinase superfamily. CMGC Ser/Thr protein kinase family.</text>
</comment>
<gene>
    <name evidence="27" type="ORF">BIW11_10102</name>
</gene>
<keyword evidence="18" id="KW-0539">Nucleus</keyword>
<dbReference type="InterPro" id="IPR011009">
    <property type="entry name" value="Kinase-like_dom_sf"/>
</dbReference>
<keyword evidence="5" id="KW-1017">Isopeptide bond</keyword>
<evidence type="ECO:0000256" key="25">
    <source>
        <dbReference type="SAM" id="MobiDB-lite"/>
    </source>
</evidence>
<evidence type="ECO:0000256" key="17">
    <source>
        <dbReference type="ARBA" id="ARBA00023187"/>
    </source>
</evidence>
<dbReference type="InterPro" id="IPR044092">
    <property type="entry name" value="STKc_PRP4"/>
</dbReference>
<evidence type="ECO:0000256" key="16">
    <source>
        <dbReference type="ARBA" id="ARBA00022990"/>
    </source>
</evidence>
<dbReference type="InterPro" id="IPR008271">
    <property type="entry name" value="Ser/Thr_kinase_AS"/>
</dbReference>
<feature type="region of interest" description="Disordered" evidence="25">
    <location>
        <begin position="466"/>
        <end position="598"/>
    </location>
</feature>
<dbReference type="InterPro" id="IPR050494">
    <property type="entry name" value="Ser_Thr_dual-spec_kinase"/>
</dbReference>
<comment type="catalytic activity">
    <reaction evidence="23">
        <text>L-threonyl-[protein] + ATP = O-phospho-L-threonyl-[protein] + ADP + H(+)</text>
        <dbReference type="Rhea" id="RHEA:46608"/>
        <dbReference type="Rhea" id="RHEA-COMP:11060"/>
        <dbReference type="Rhea" id="RHEA-COMP:11605"/>
        <dbReference type="ChEBI" id="CHEBI:15378"/>
        <dbReference type="ChEBI" id="CHEBI:30013"/>
        <dbReference type="ChEBI" id="CHEBI:30616"/>
        <dbReference type="ChEBI" id="CHEBI:61977"/>
        <dbReference type="ChEBI" id="CHEBI:456216"/>
        <dbReference type="EC" id="2.7.11.1"/>
    </reaction>
    <physiologicalReaction direction="left-to-right" evidence="23">
        <dbReference type="Rhea" id="RHEA:46609"/>
    </physiologicalReaction>
</comment>
<evidence type="ECO:0000256" key="5">
    <source>
        <dbReference type="ARBA" id="ARBA00022499"/>
    </source>
</evidence>
<feature type="region of interest" description="Disordered" evidence="25">
    <location>
        <begin position="42"/>
        <end position="454"/>
    </location>
</feature>
<dbReference type="GO" id="GO:0045292">
    <property type="term" value="P:mRNA cis splicing, via spliceosome"/>
    <property type="evidence" value="ECO:0007669"/>
    <property type="project" value="InterPro"/>
</dbReference>
<dbReference type="PROSITE" id="PS50011">
    <property type="entry name" value="PROTEIN_KINASE_DOM"/>
    <property type="match status" value="1"/>
</dbReference>
<feature type="compositionally biased region" description="Acidic residues" evidence="25">
    <location>
        <begin position="426"/>
        <end position="450"/>
    </location>
</feature>
<evidence type="ECO:0000256" key="21">
    <source>
        <dbReference type="ARBA" id="ARBA00031858"/>
    </source>
</evidence>
<dbReference type="CDD" id="cd14135">
    <property type="entry name" value="STKc_PRP4"/>
    <property type="match status" value="1"/>
</dbReference>
<keyword evidence="6" id="KW-0723">Serine/threonine-protein kinase</keyword>
<feature type="compositionally biased region" description="Gly residues" evidence="25">
    <location>
        <begin position="403"/>
        <end position="412"/>
    </location>
</feature>
<evidence type="ECO:0000256" key="3">
    <source>
        <dbReference type="ARBA" id="ARBA00012513"/>
    </source>
</evidence>
<feature type="compositionally biased region" description="Basic and acidic residues" evidence="25">
    <location>
        <begin position="75"/>
        <end position="105"/>
    </location>
</feature>
<dbReference type="GO" id="GO:0005524">
    <property type="term" value="F:ATP binding"/>
    <property type="evidence" value="ECO:0007669"/>
    <property type="project" value="UniProtKB-KW"/>
</dbReference>
<keyword evidence="4" id="KW-0158">Chromosome</keyword>
<dbReference type="Gene3D" id="3.30.200.20">
    <property type="entry name" value="Phosphorylase Kinase, domain 1"/>
    <property type="match status" value="1"/>
</dbReference>
<dbReference type="SMART" id="SM00220">
    <property type="entry name" value="S_TKc"/>
    <property type="match status" value="1"/>
</dbReference>
<keyword evidence="17" id="KW-0508">mRNA splicing</keyword>
<evidence type="ECO:0000256" key="11">
    <source>
        <dbReference type="ARBA" id="ARBA00022741"/>
    </source>
</evidence>
<dbReference type="FunFam" id="3.30.200.20:FF:000123">
    <property type="entry name" value="serine/threonine-protein kinase PRP4 homolog"/>
    <property type="match status" value="1"/>
</dbReference>
<dbReference type="GO" id="GO:0000776">
    <property type="term" value="C:kinetochore"/>
    <property type="evidence" value="ECO:0007669"/>
    <property type="project" value="UniProtKB-KW"/>
</dbReference>
<evidence type="ECO:0000256" key="10">
    <source>
        <dbReference type="ARBA" id="ARBA00022728"/>
    </source>
</evidence>
<dbReference type="Pfam" id="PF00069">
    <property type="entry name" value="Pkinase"/>
    <property type="match status" value="1"/>
</dbReference>
<evidence type="ECO:0000256" key="4">
    <source>
        <dbReference type="ARBA" id="ARBA00022454"/>
    </source>
</evidence>
<keyword evidence="11" id="KW-0547">Nucleotide-binding</keyword>
<proteinExistence type="inferred from homology"/>
<dbReference type="AlphaFoldDB" id="A0A1V9XHM6"/>
<protein>
    <recommendedName>
        <fullName evidence="20">Serine/threonine-protein kinase PRP4 homolog</fullName>
        <ecNumber evidence="3">2.7.11.1</ecNumber>
    </recommendedName>
    <alternativeName>
        <fullName evidence="21">PRP4 pre-mRNA-processing factor 4 homolog</fullName>
    </alternativeName>
</protein>
<feature type="domain" description="Protein kinase" evidence="26">
    <location>
        <begin position="621"/>
        <end position="937"/>
    </location>
</feature>
<feature type="non-terminal residue" evidence="27">
    <location>
        <position position="1"/>
    </location>
</feature>
<evidence type="ECO:0000256" key="8">
    <source>
        <dbReference type="ARBA" id="ARBA00022664"/>
    </source>
</evidence>
<evidence type="ECO:0000256" key="15">
    <source>
        <dbReference type="ARBA" id="ARBA00022843"/>
    </source>
</evidence>
<dbReference type="GO" id="GO:0004674">
    <property type="term" value="F:protein serine/threonine kinase activity"/>
    <property type="evidence" value="ECO:0007669"/>
    <property type="project" value="UniProtKB-KW"/>
</dbReference>
<evidence type="ECO:0000313" key="27">
    <source>
        <dbReference type="EMBL" id="OQR72872.1"/>
    </source>
</evidence>
<sequence>LLKSLQMVEQDEEEQQLVVRGSNRRVVVEDAGEDELISPLKTKITVTNGETEEISASESEGAAEKPQKNGSSLRPVKEIGRKESKDVRYAKEVRDTPKERDVKDEKKRRKSRSPDERKDRSEHREEKRRDRDTEKRSGAAREKEREADKHKLKEREREKEKEQREREKEKEQREREREKEKEQREREREKEQREREREKEQREREREREKEQREREREREKEKEQREREREREKEQREREKEKEQREREREKEKEQRERQRQREKEKELRDQRERERDRDREREREKEQRERERERERAERDRQRDRERDRRREDEKRRDDDRLRRNNKDSRDRDSGRERSFEGRGVRGRDDRDDVATSRRRDHPSGDSDISRSRRKDVAGDGDRRRDRKRSRSRGENDDRSGGGGGLGGVGSKRRNRRLARDSSSEESDEEVKDEDDDVDEEEDLDEEALIERRRRQRQELVARLEGGKVVGDAARDRNSGGFAGPKRELADEKINPPEVAVSVSASSPGTSTQDGTGSHERARSTSPQPVILDSDGDTTFSKLGGCTGDDDYSDDARRRGGASGDEENDMFSENYNASSPKSKGMNRSLAHENPALNDNWDDAEGYYRVRIGEVLDQRYEVYGYTGQGVFSSVVRGRDRARGNMEVAIKIIRNNDLMLKTGQKELEILKRLNDADPDDKYHCLRLYRNFSHRQHLCLVFESLSMNLREVLKKYGKDLGLHIKAVRSYAHQLFLALRLLKKCNILHADIKPDNILVNGNKMQLKLCDFGSASSGTDSEITPYLVSRFYRAPEIILGIGHDFGIDLWSVGCTLYELYTGRIMFAGKTNNEMLKMFMDLKGRFPNKLIKKSPEILRGKHFDADMNFMYYEVDKVTEREKIIVMKNINPTRDLGNDFAGTNPPAQLNKVQQLRELLDKILAIDPSKRVTINQAMQHPFITEKI</sequence>
<dbReference type="InterPro" id="IPR000719">
    <property type="entry name" value="Prot_kinase_dom"/>
</dbReference>
<evidence type="ECO:0000256" key="6">
    <source>
        <dbReference type="ARBA" id="ARBA00022527"/>
    </source>
</evidence>
<dbReference type="PANTHER" id="PTHR24058">
    <property type="entry name" value="DUAL SPECIFICITY PROTEIN KINASE"/>
    <property type="match status" value="1"/>
</dbReference>
<dbReference type="Proteomes" id="UP000192247">
    <property type="component" value="Unassembled WGS sequence"/>
</dbReference>
<evidence type="ECO:0000256" key="12">
    <source>
        <dbReference type="ARBA" id="ARBA00022777"/>
    </source>
</evidence>
<evidence type="ECO:0000256" key="18">
    <source>
        <dbReference type="ARBA" id="ARBA00023242"/>
    </source>
</evidence>